<evidence type="ECO:0000256" key="6">
    <source>
        <dbReference type="ARBA" id="ARBA00022691"/>
    </source>
</evidence>
<dbReference type="AlphaFoldDB" id="A0A174GW85"/>
<dbReference type="InterPro" id="IPR012382">
    <property type="entry name" value="CobI/CbiL"/>
</dbReference>
<accession>A0A174GW85</accession>
<evidence type="ECO:0000256" key="4">
    <source>
        <dbReference type="ARBA" id="ARBA00022603"/>
    </source>
</evidence>
<dbReference type="GO" id="GO:0009236">
    <property type="term" value="P:cobalamin biosynthetic process"/>
    <property type="evidence" value="ECO:0007669"/>
    <property type="project" value="UniProtKB-UniRule"/>
</dbReference>
<dbReference type="Proteomes" id="UP000261257">
    <property type="component" value="Unassembled WGS sequence"/>
</dbReference>
<dbReference type="NCBIfam" id="TIGR01467">
    <property type="entry name" value="cobI_cbiL"/>
    <property type="match status" value="1"/>
</dbReference>
<keyword evidence="3" id="KW-0169">Cobalamin biosynthesis</keyword>
<comment type="pathway">
    <text evidence="1">Cofactor biosynthesis; adenosylcobalamin biosynthesis.</text>
</comment>
<gene>
    <name evidence="9" type="primary">cbiL</name>
    <name evidence="10" type="synonym">cobI</name>
    <name evidence="11" type="ORF">DXC39_03625</name>
    <name evidence="10" type="ORF">DXD79_05845</name>
    <name evidence="9" type="ORF">ERS852407_03506</name>
</gene>
<evidence type="ECO:0000256" key="1">
    <source>
        <dbReference type="ARBA" id="ARBA00004953"/>
    </source>
</evidence>
<dbReference type="EC" id="2.1.1.151" evidence="9"/>
<keyword evidence="4 9" id="KW-0489">Methyltransferase</keyword>
<reference evidence="9 12" key="1">
    <citation type="submission" date="2015-09" db="EMBL/GenBank/DDBJ databases">
        <authorList>
            <consortium name="Pathogen Informatics"/>
        </authorList>
    </citation>
    <scope>NUCLEOTIDE SEQUENCE [LARGE SCALE GENOMIC DNA]</scope>
    <source>
        <strain evidence="9 12">2789STDY5608850</strain>
    </source>
</reference>
<dbReference type="GO" id="GO:0032259">
    <property type="term" value="P:methylation"/>
    <property type="evidence" value="ECO:0007669"/>
    <property type="project" value="UniProtKB-KW"/>
</dbReference>
<evidence type="ECO:0000313" key="9">
    <source>
        <dbReference type="EMBL" id="CUO65477.1"/>
    </source>
</evidence>
<dbReference type="InterPro" id="IPR035996">
    <property type="entry name" value="4pyrrol_Methylase_sf"/>
</dbReference>
<dbReference type="SUPFAM" id="SSF53790">
    <property type="entry name" value="Tetrapyrrole methylase"/>
    <property type="match status" value="1"/>
</dbReference>
<evidence type="ECO:0000256" key="3">
    <source>
        <dbReference type="ARBA" id="ARBA00022573"/>
    </source>
</evidence>
<dbReference type="PIRSF" id="PIRSF036427">
    <property type="entry name" value="Precrrn-2_mtase"/>
    <property type="match status" value="1"/>
</dbReference>
<dbReference type="Proteomes" id="UP000095651">
    <property type="component" value="Unassembled WGS sequence"/>
</dbReference>
<evidence type="ECO:0000313" key="10">
    <source>
        <dbReference type="EMBL" id="RGJ06806.1"/>
    </source>
</evidence>
<dbReference type="RefSeq" id="WP_002603486.1">
    <property type="nucleotide sequence ID" value="NZ_CABIXC010000009.1"/>
</dbReference>
<dbReference type="GO" id="GO:0030788">
    <property type="term" value="F:precorrin-2 C20-methyltransferase activity"/>
    <property type="evidence" value="ECO:0007669"/>
    <property type="project" value="UniProtKB-EC"/>
</dbReference>
<protein>
    <submittedName>
        <fullName evidence="9">Precorrin-2 C(20)-methyltransferase</fullName>
        <ecNumber evidence="10">2.1.1.130</ecNumber>
        <ecNumber evidence="9">2.1.1.151</ecNumber>
    </submittedName>
</protein>
<feature type="domain" description="Tetrapyrrole methylase" evidence="8">
    <location>
        <begin position="5"/>
        <end position="212"/>
    </location>
</feature>
<proteinExistence type="inferred from homology"/>
<evidence type="ECO:0000256" key="5">
    <source>
        <dbReference type="ARBA" id="ARBA00022679"/>
    </source>
</evidence>
<dbReference type="PANTHER" id="PTHR43467">
    <property type="entry name" value="COBALT-PRECORRIN-2 C(20)-METHYLTRANSFERASE"/>
    <property type="match status" value="1"/>
</dbReference>
<evidence type="ECO:0000313" key="12">
    <source>
        <dbReference type="Proteomes" id="UP000095651"/>
    </source>
</evidence>
<evidence type="ECO:0000256" key="2">
    <source>
        <dbReference type="ARBA" id="ARBA00005879"/>
    </source>
</evidence>
<sequence length="225" mass="24760">MSGILYGIGVGPGDPELMTIKAAKRIKECAVIAIPHREKELCTAYQIARQAVPEIEEKECLYLPMPMTKDKKVLDESHDLAAGAVMERLDRGEDVGFITLGDVSIYSTCSYLLERLWSKGYATRLECGIPSFSAAAARLGMPLVSGAEELHVIPATYQVKEALKLPGVKVLMKTGKQMKAVKEEIRKCGASAVMVENCGMDDERIFMSLEEIPDEPGYYSLLIVR</sequence>
<keyword evidence="5 9" id="KW-0808">Transferase</keyword>
<dbReference type="InterPro" id="IPR014776">
    <property type="entry name" value="4pyrrole_Mease_sub2"/>
</dbReference>
<dbReference type="GO" id="GO:0043781">
    <property type="term" value="F:cobalt-factor II C20-methyltransferase activity"/>
    <property type="evidence" value="ECO:0007669"/>
    <property type="project" value="UniProtKB-EC"/>
</dbReference>
<evidence type="ECO:0000313" key="11">
    <source>
        <dbReference type="EMBL" id="RGM09052.1"/>
    </source>
</evidence>
<dbReference type="Proteomes" id="UP000263014">
    <property type="component" value="Unassembled WGS sequence"/>
</dbReference>
<organism evidence="9 12">
    <name type="scientific">Hungatella hathewayi</name>
    <dbReference type="NCBI Taxonomy" id="154046"/>
    <lineage>
        <taxon>Bacteria</taxon>
        <taxon>Bacillati</taxon>
        <taxon>Bacillota</taxon>
        <taxon>Clostridia</taxon>
        <taxon>Lachnospirales</taxon>
        <taxon>Lachnospiraceae</taxon>
        <taxon>Hungatella</taxon>
    </lineage>
</organism>
<dbReference type="Gene3D" id="3.30.950.10">
    <property type="entry name" value="Methyltransferase, Cobalt-precorrin-4 Transmethylase, Domain 2"/>
    <property type="match status" value="1"/>
</dbReference>
<keyword evidence="6" id="KW-0949">S-adenosyl-L-methionine</keyword>
<name>A0A174GW85_9FIRM</name>
<dbReference type="InterPro" id="IPR014777">
    <property type="entry name" value="4pyrrole_Mease_sub1"/>
</dbReference>
<dbReference type="UniPathway" id="UPA00148"/>
<dbReference type="CDD" id="cd11645">
    <property type="entry name" value="Precorrin_2_C20_MT"/>
    <property type="match status" value="1"/>
</dbReference>
<dbReference type="EMBL" id="QSSQ01000001">
    <property type="protein sequence ID" value="RGM09052.1"/>
    <property type="molecule type" value="Genomic_DNA"/>
</dbReference>
<dbReference type="EMBL" id="CYZE01000009">
    <property type="protein sequence ID" value="CUO65477.1"/>
    <property type="molecule type" value="Genomic_DNA"/>
</dbReference>
<evidence type="ECO:0000259" key="8">
    <source>
        <dbReference type="Pfam" id="PF00590"/>
    </source>
</evidence>
<reference evidence="13 14" key="2">
    <citation type="submission" date="2018-08" db="EMBL/GenBank/DDBJ databases">
        <title>A genome reference for cultivated species of the human gut microbiota.</title>
        <authorList>
            <person name="Zou Y."/>
            <person name="Xue W."/>
            <person name="Luo G."/>
        </authorList>
    </citation>
    <scope>NUCLEOTIDE SEQUENCE [LARGE SCALE GENOMIC DNA]</scope>
    <source>
        <strain evidence="11 13">TF05-11AC</strain>
        <strain evidence="10 14">TM09-12</strain>
    </source>
</reference>
<comment type="similarity">
    <text evidence="2 7">Belongs to the precorrin methyltransferase family.</text>
</comment>
<dbReference type="PANTHER" id="PTHR43467:SF2">
    <property type="entry name" value="COBALT-PRECORRIN-2 C(20)-METHYLTRANSFERASE"/>
    <property type="match status" value="1"/>
</dbReference>
<dbReference type="InterPro" id="IPR006364">
    <property type="entry name" value="CobI/CbiL/CobIJ_dom"/>
</dbReference>
<dbReference type="InterPro" id="IPR000878">
    <property type="entry name" value="4pyrrol_Mease"/>
</dbReference>
<evidence type="ECO:0000313" key="13">
    <source>
        <dbReference type="Proteomes" id="UP000261257"/>
    </source>
</evidence>
<dbReference type="EC" id="2.1.1.130" evidence="10"/>
<evidence type="ECO:0000313" key="14">
    <source>
        <dbReference type="Proteomes" id="UP000263014"/>
    </source>
</evidence>
<evidence type="ECO:0000256" key="7">
    <source>
        <dbReference type="PIRNR" id="PIRNR036427"/>
    </source>
</evidence>
<dbReference type="Pfam" id="PF00590">
    <property type="entry name" value="TP_methylase"/>
    <property type="match status" value="1"/>
</dbReference>
<dbReference type="Gene3D" id="3.40.1010.10">
    <property type="entry name" value="Cobalt-precorrin-4 Transmethylase, Domain 1"/>
    <property type="match status" value="1"/>
</dbReference>
<dbReference type="EMBL" id="QSON01000002">
    <property type="protein sequence ID" value="RGJ06806.1"/>
    <property type="molecule type" value="Genomic_DNA"/>
</dbReference>